<gene>
    <name evidence="2" type="ORF">PVAND_007137</name>
</gene>
<proteinExistence type="predicted"/>
<feature type="region of interest" description="Disordered" evidence="1">
    <location>
        <begin position="160"/>
        <end position="194"/>
    </location>
</feature>
<accession>A0A9J6C630</accession>
<dbReference type="EMBL" id="JADBJN010000002">
    <property type="protein sequence ID" value="KAG5677373.1"/>
    <property type="molecule type" value="Genomic_DNA"/>
</dbReference>
<protein>
    <submittedName>
        <fullName evidence="2">Uncharacterized protein</fullName>
    </submittedName>
</protein>
<name>A0A9J6C630_POLVA</name>
<keyword evidence="3" id="KW-1185">Reference proteome</keyword>
<evidence type="ECO:0000313" key="3">
    <source>
        <dbReference type="Proteomes" id="UP001107558"/>
    </source>
</evidence>
<organism evidence="2 3">
    <name type="scientific">Polypedilum vanderplanki</name>
    <name type="common">Sleeping chironomid midge</name>
    <dbReference type="NCBI Taxonomy" id="319348"/>
    <lineage>
        <taxon>Eukaryota</taxon>
        <taxon>Metazoa</taxon>
        <taxon>Ecdysozoa</taxon>
        <taxon>Arthropoda</taxon>
        <taxon>Hexapoda</taxon>
        <taxon>Insecta</taxon>
        <taxon>Pterygota</taxon>
        <taxon>Neoptera</taxon>
        <taxon>Endopterygota</taxon>
        <taxon>Diptera</taxon>
        <taxon>Nematocera</taxon>
        <taxon>Chironomoidea</taxon>
        <taxon>Chironomidae</taxon>
        <taxon>Chironominae</taxon>
        <taxon>Polypedilum</taxon>
        <taxon>Polypedilum</taxon>
    </lineage>
</organism>
<feature type="compositionally biased region" description="Polar residues" evidence="1">
    <location>
        <begin position="176"/>
        <end position="194"/>
    </location>
</feature>
<reference evidence="2" key="1">
    <citation type="submission" date="2021-03" db="EMBL/GenBank/DDBJ databases">
        <title>Chromosome level genome of the anhydrobiotic midge Polypedilum vanderplanki.</title>
        <authorList>
            <person name="Yoshida Y."/>
            <person name="Kikawada T."/>
            <person name="Gusev O."/>
        </authorList>
    </citation>
    <scope>NUCLEOTIDE SEQUENCE</scope>
    <source>
        <strain evidence="2">NIAS01</strain>
        <tissue evidence="2">Whole body or cell culture</tissue>
    </source>
</reference>
<sequence length="194" mass="21731">MASAQTDSVPKTANLLACKQWWKVCFLHGNQEKYYRQIYGRAAAQRLAGYQKDNENDKSTNSNGNESRIIFPTKLHSPVVIENGSHDTFKLQDYNNRRNRSYRDDSIIPGKSIINILDDPFLFGINEVNENGSDSGIDANCPSKVIKNHHQNLTNGFTRMDESISTLPPPRPPKPNSSIHQNGGGTLRSTTNKT</sequence>
<evidence type="ECO:0000256" key="1">
    <source>
        <dbReference type="SAM" id="MobiDB-lite"/>
    </source>
</evidence>
<comment type="caution">
    <text evidence="2">The sequence shown here is derived from an EMBL/GenBank/DDBJ whole genome shotgun (WGS) entry which is preliminary data.</text>
</comment>
<dbReference type="AlphaFoldDB" id="A0A9J6C630"/>
<evidence type="ECO:0000313" key="2">
    <source>
        <dbReference type="EMBL" id="KAG5677373.1"/>
    </source>
</evidence>
<dbReference type="Proteomes" id="UP001107558">
    <property type="component" value="Chromosome 2"/>
</dbReference>
<dbReference type="OrthoDB" id="8066826at2759"/>